<reference evidence="2" key="1">
    <citation type="journal article" date="2021" name="Proc. Natl. Acad. Sci. U.S.A.">
        <title>A Catalog of Tens of Thousands of Viruses from Human Metagenomes Reveals Hidden Associations with Chronic Diseases.</title>
        <authorList>
            <person name="Tisza M.J."/>
            <person name="Buck C.B."/>
        </authorList>
    </citation>
    <scope>NUCLEOTIDE SEQUENCE</scope>
    <source>
        <strain evidence="2">Ctjev1</strain>
    </source>
</reference>
<evidence type="ECO:0000256" key="1">
    <source>
        <dbReference type="SAM" id="Coils"/>
    </source>
</evidence>
<organism evidence="2">
    <name type="scientific">Podoviridae sp. ctjev1</name>
    <dbReference type="NCBI Taxonomy" id="2825272"/>
    <lineage>
        <taxon>Viruses</taxon>
        <taxon>Duplodnaviria</taxon>
        <taxon>Heunggongvirae</taxon>
        <taxon>Uroviricota</taxon>
        <taxon>Caudoviricetes</taxon>
    </lineage>
</organism>
<protein>
    <submittedName>
        <fullName evidence="2">Uncharacterized protein</fullName>
    </submittedName>
</protein>
<keyword evidence="1" id="KW-0175">Coiled coil</keyword>
<dbReference type="EMBL" id="BK015931">
    <property type="protein sequence ID" value="DAF85828.1"/>
    <property type="molecule type" value="Genomic_DNA"/>
</dbReference>
<accession>A0A8S5TUF0</accession>
<proteinExistence type="predicted"/>
<feature type="coiled-coil region" evidence="1">
    <location>
        <begin position="71"/>
        <end position="98"/>
    </location>
</feature>
<evidence type="ECO:0000313" key="2">
    <source>
        <dbReference type="EMBL" id="DAF85828.1"/>
    </source>
</evidence>
<name>A0A8S5TUF0_9CAUD</name>
<sequence length="236" mass="28292">MKPINPNVYLNDLKKAVDSFNEKLSNTDSEDILKSIDFEMEKATLSYYGAPEYRSRIHQLNRFLKPGAEKIIDVNKNLRVSEYQLKELERNVDLINKRREYRRAFWGEHAWTDPGDSLKDISYDLKKMNQKEFNTFFDKTNRMLRYERPQVIFKRFKENYLRAVNNYLGSDILYKKIQRMSAAKLYAMSVNNPKMKIVFIYEEDEREIKADEIIQELDKVKDFKGDPRQWVDALPY</sequence>